<dbReference type="Gene3D" id="3.40.50.880">
    <property type="match status" value="1"/>
</dbReference>
<gene>
    <name evidence="7" type="ORF">RSSM_06772</name>
</gene>
<evidence type="ECO:0000313" key="7">
    <source>
        <dbReference type="EMBL" id="EMI51795.1"/>
    </source>
</evidence>
<dbReference type="InterPro" id="IPR050325">
    <property type="entry name" value="Prot/Nucl_acid_deglycase"/>
</dbReference>
<feature type="region of interest" description="Disordered" evidence="4">
    <location>
        <begin position="204"/>
        <end position="249"/>
    </location>
</feature>
<dbReference type="Pfam" id="PF01965">
    <property type="entry name" value="DJ-1_PfpI"/>
    <property type="match status" value="1"/>
</dbReference>
<dbReference type="RefSeq" id="WP_008689347.1">
    <property type="nucleotide sequence ID" value="NZ_ANOH01000481.1"/>
</dbReference>
<evidence type="ECO:0000256" key="1">
    <source>
        <dbReference type="ARBA" id="ARBA00023016"/>
    </source>
</evidence>
<keyword evidence="8" id="KW-1185">Reference proteome</keyword>
<protein>
    <submittedName>
        <fullName evidence="7">Cyclic nucleotide-binding protein</fullName>
    </submittedName>
</protein>
<accession>M5TRL3</accession>
<dbReference type="PANTHER" id="PTHR48094:SF11">
    <property type="entry name" value="GLUTATHIONE-INDEPENDENT GLYOXALASE HSP31-RELATED"/>
    <property type="match status" value="1"/>
</dbReference>
<organism evidence="7 8">
    <name type="scientific">Rhodopirellula sallentina SM41</name>
    <dbReference type="NCBI Taxonomy" id="1263870"/>
    <lineage>
        <taxon>Bacteria</taxon>
        <taxon>Pseudomonadati</taxon>
        <taxon>Planctomycetota</taxon>
        <taxon>Planctomycetia</taxon>
        <taxon>Pirellulales</taxon>
        <taxon>Pirellulaceae</taxon>
        <taxon>Rhodopirellula</taxon>
    </lineage>
</organism>
<feature type="compositionally biased region" description="Polar residues" evidence="4">
    <location>
        <begin position="204"/>
        <end position="224"/>
    </location>
</feature>
<keyword evidence="5" id="KW-0732">Signal</keyword>
<dbReference type="Gene3D" id="2.60.120.560">
    <property type="entry name" value="Exo-inulinase, domain 1"/>
    <property type="match status" value="1"/>
</dbReference>
<dbReference type="AlphaFoldDB" id="M5TRL3"/>
<dbReference type="GO" id="GO:0005737">
    <property type="term" value="C:cytoplasm"/>
    <property type="evidence" value="ECO:0007669"/>
    <property type="project" value="TreeGrafter"/>
</dbReference>
<dbReference type="PATRIC" id="fig|1263870.3.peg.7185"/>
<keyword evidence="1" id="KW-0346">Stress response</keyword>
<feature type="domain" description="DJ-1/PfpI" evidence="6">
    <location>
        <begin position="254"/>
        <end position="332"/>
    </location>
</feature>
<comment type="similarity">
    <text evidence="3">Belongs to the peptidase C56 family. HSP31-like subfamily.</text>
</comment>
<proteinExistence type="inferred from homology"/>
<feature type="chain" id="PRO_5004072449" evidence="5">
    <location>
        <begin position="25"/>
        <end position="475"/>
    </location>
</feature>
<evidence type="ECO:0000256" key="5">
    <source>
        <dbReference type="SAM" id="SignalP"/>
    </source>
</evidence>
<dbReference type="InterPro" id="IPR002818">
    <property type="entry name" value="DJ-1/PfpI"/>
</dbReference>
<name>M5TRL3_9BACT</name>
<dbReference type="GO" id="GO:0019172">
    <property type="term" value="F:glyoxalase III activity"/>
    <property type="evidence" value="ECO:0007669"/>
    <property type="project" value="TreeGrafter"/>
</dbReference>
<keyword evidence="2" id="KW-0456">Lyase</keyword>
<dbReference type="PANTHER" id="PTHR48094">
    <property type="entry name" value="PROTEIN/NUCLEIC ACID DEGLYCASE DJ-1-RELATED"/>
    <property type="match status" value="1"/>
</dbReference>
<dbReference type="EMBL" id="ANOH01000481">
    <property type="protein sequence ID" value="EMI51795.1"/>
    <property type="molecule type" value="Genomic_DNA"/>
</dbReference>
<sequence>MMTGTLRLLTGSLLILCGTTNISAWDDLLPRIDVDRQTVSGTWTKSESAITASANGASRLTLPFQPKSEYDFRVSFTRNNGAHSIALFFATGQGQASFEVDAWGQHLAGIQNINGETIQENDTRVNDVQLENGRRYTAMVEVRSDHIAAYLDGKRLAEMPLTGQRLTVPSIWTIPDTTVLAVGAYASETVFDSIEVRTASDRSLASNANRTGNIGRQNKSQMSRSRQDDRPRVPQTESSSTASMPTDTSAATGKRVLLVIANQDFFYREYIEPRRQFEQAGIKVDVAAGRKTLCRPHSNSGQRGDGSVTPDLAIADANAADYDAIMFSGGWGSSMYQFAFNGSYNNRTYNGDTQTKTAVNRLLNDFVEQGKFIGALCHGVSVLAWARVDGKSLLHNRHVVASPRQSPSGTYNGRRDQPLSRWNAEANRARVSPARSIGNPRTSADDVLVDGKIVTGEDDNSAKLFGATLAKLLTQ</sequence>
<feature type="compositionally biased region" description="Polar residues" evidence="4">
    <location>
        <begin position="235"/>
        <end position="249"/>
    </location>
</feature>
<reference evidence="7 8" key="1">
    <citation type="journal article" date="2013" name="Mar. Genomics">
        <title>Expression of sulfatases in Rhodopirellula baltica and the diversity of sulfatases in the genus Rhodopirellula.</title>
        <authorList>
            <person name="Wegner C.E."/>
            <person name="Richter-Heitmann T."/>
            <person name="Klindworth A."/>
            <person name="Klockow C."/>
            <person name="Richter M."/>
            <person name="Achstetter T."/>
            <person name="Glockner F.O."/>
            <person name="Harder J."/>
        </authorList>
    </citation>
    <scope>NUCLEOTIDE SEQUENCE [LARGE SCALE GENOMIC DNA]</scope>
    <source>
        <strain evidence="7 8">SM41</strain>
    </source>
</reference>
<feature type="signal peptide" evidence="5">
    <location>
        <begin position="1"/>
        <end position="24"/>
    </location>
</feature>
<dbReference type="SUPFAM" id="SSF52317">
    <property type="entry name" value="Class I glutamine amidotransferase-like"/>
    <property type="match status" value="1"/>
</dbReference>
<dbReference type="Proteomes" id="UP000011885">
    <property type="component" value="Unassembled WGS sequence"/>
</dbReference>
<evidence type="ECO:0000256" key="3">
    <source>
        <dbReference type="ARBA" id="ARBA00038493"/>
    </source>
</evidence>
<dbReference type="OrthoDB" id="9792664at2"/>
<dbReference type="GO" id="GO:0019243">
    <property type="term" value="P:methylglyoxal catabolic process to D-lactate via S-lactoyl-glutathione"/>
    <property type="evidence" value="ECO:0007669"/>
    <property type="project" value="TreeGrafter"/>
</dbReference>
<evidence type="ECO:0000256" key="4">
    <source>
        <dbReference type="SAM" id="MobiDB-lite"/>
    </source>
</evidence>
<comment type="caution">
    <text evidence="7">The sequence shown here is derived from an EMBL/GenBank/DDBJ whole genome shotgun (WGS) entry which is preliminary data.</text>
</comment>
<evidence type="ECO:0000259" key="6">
    <source>
        <dbReference type="Pfam" id="PF01965"/>
    </source>
</evidence>
<evidence type="ECO:0000256" key="2">
    <source>
        <dbReference type="ARBA" id="ARBA00023239"/>
    </source>
</evidence>
<evidence type="ECO:0000313" key="8">
    <source>
        <dbReference type="Proteomes" id="UP000011885"/>
    </source>
</evidence>
<dbReference type="InterPro" id="IPR029062">
    <property type="entry name" value="Class_I_gatase-like"/>
</dbReference>